<evidence type="ECO:0000313" key="3">
    <source>
        <dbReference type="Proteomes" id="UP000024635"/>
    </source>
</evidence>
<evidence type="ECO:0000313" key="2">
    <source>
        <dbReference type="EMBL" id="EYC00379.1"/>
    </source>
</evidence>
<feature type="transmembrane region" description="Helical" evidence="1">
    <location>
        <begin position="129"/>
        <end position="152"/>
    </location>
</feature>
<keyword evidence="1" id="KW-1133">Transmembrane helix</keyword>
<keyword evidence="3" id="KW-1185">Reference proteome</keyword>
<sequence>MICVTTGVLHHSDCEANDGAAALPCNGKRVPRQLSCCGIAAANGAAALLLEDRATILCLNIGSYGPGTTLTSKAAEGAVPVTSYSIFLSLHARSSVSSDEVSETLRMIELGNMTTTDSVQQPLPFHQSLIVGLTYSLLSATLLSIYIAYILVLLQNREFRNLQAFRLMLCLGVFDFIQLIGHFVGGILTIRKEITYNSSYLCKVFGGTLNSAWVGLFPLSLVIAVNRLLIFRKAINPEGKFPQPMKIAVVLCFLYSIGFWICLLTFAEVNYHPESFSWSYSEDSNSKLMSDIEFIVSVVCIVVTFLVYITISISIYKMTRGINSIRRSERQLLVQAALLFFVLTTLITCWHYYQVFLPDTIWTLFSINIYWILYCGLNPVLHFIFSRQVRRSFQRFFFGANLSLSNKTNSVVVVTSIHQ</sequence>
<feature type="transmembrane region" description="Helical" evidence="1">
    <location>
        <begin position="249"/>
        <end position="272"/>
    </location>
</feature>
<gene>
    <name evidence="2" type="primary">Acey_s0116.g592</name>
    <name evidence="2" type="ORF">Y032_0116g592</name>
</gene>
<protein>
    <recommendedName>
        <fullName evidence="4">G-protein coupled receptors family 1 profile domain-containing protein</fullName>
    </recommendedName>
</protein>
<feature type="transmembrane region" description="Helical" evidence="1">
    <location>
        <begin position="164"/>
        <end position="190"/>
    </location>
</feature>
<keyword evidence="1" id="KW-0812">Transmembrane</keyword>
<name>A0A016TBK5_9BILA</name>
<dbReference type="PANTHER" id="PTHR23021">
    <property type="entry name" value="SERPENTINE RECEPTOR, CLASS T"/>
    <property type="match status" value="1"/>
</dbReference>
<organism evidence="2 3">
    <name type="scientific">Ancylostoma ceylanicum</name>
    <dbReference type="NCBI Taxonomy" id="53326"/>
    <lineage>
        <taxon>Eukaryota</taxon>
        <taxon>Metazoa</taxon>
        <taxon>Ecdysozoa</taxon>
        <taxon>Nematoda</taxon>
        <taxon>Chromadorea</taxon>
        <taxon>Rhabditida</taxon>
        <taxon>Rhabditina</taxon>
        <taxon>Rhabditomorpha</taxon>
        <taxon>Strongyloidea</taxon>
        <taxon>Ancylostomatidae</taxon>
        <taxon>Ancylostomatinae</taxon>
        <taxon>Ancylostoma</taxon>
    </lineage>
</organism>
<evidence type="ECO:0000256" key="1">
    <source>
        <dbReference type="SAM" id="Phobius"/>
    </source>
</evidence>
<dbReference type="SUPFAM" id="SSF81321">
    <property type="entry name" value="Family A G protein-coupled receptor-like"/>
    <property type="match status" value="1"/>
</dbReference>
<dbReference type="Gene3D" id="1.20.1070.10">
    <property type="entry name" value="Rhodopsin 7-helix transmembrane proteins"/>
    <property type="match status" value="1"/>
</dbReference>
<keyword evidence="1" id="KW-0472">Membrane</keyword>
<dbReference type="Pfam" id="PF10321">
    <property type="entry name" value="7TM_GPCR_Srt"/>
    <property type="match status" value="1"/>
</dbReference>
<accession>A0A016TBK5</accession>
<proteinExistence type="predicted"/>
<feature type="transmembrane region" description="Helical" evidence="1">
    <location>
        <begin position="365"/>
        <end position="385"/>
    </location>
</feature>
<reference evidence="3" key="1">
    <citation type="journal article" date="2015" name="Nat. Genet.">
        <title>The genome and transcriptome of the zoonotic hookworm Ancylostoma ceylanicum identify infection-specific gene families.</title>
        <authorList>
            <person name="Schwarz E.M."/>
            <person name="Hu Y."/>
            <person name="Antoshechkin I."/>
            <person name="Miller M.M."/>
            <person name="Sternberg P.W."/>
            <person name="Aroian R.V."/>
        </authorList>
    </citation>
    <scope>NUCLEOTIDE SEQUENCE</scope>
    <source>
        <strain evidence="3">HY135</strain>
    </source>
</reference>
<dbReference type="EMBL" id="JARK01001452">
    <property type="protein sequence ID" value="EYC00379.1"/>
    <property type="molecule type" value="Genomic_DNA"/>
</dbReference>
<comment type="caution">
    <text evidence="2">The sequence shown here is derived from an EMBL/GenBank/DDBJ whole genome shotgun (WGS) entry which is preliminary data.</text>
</comment>
<dbReference type="AlphaFoldDB" id="A0A016TBK5"/>
<feature type="transmembrane region" description="Helical" evidence="1">
    <location>
        <begin position="332"/>
        <end position="353"/>
    </location>
</feature>
<dbReference type="InterPro" id="IPR019425">
    <property type="entry name" value="7TM_GPCR_serpentine_rcpt_Srt"/>
</dbReference>
<dbReference type="Proteomes" id="UP000024635">
    <property type="component" value="Unassembled WGS sequence"/>
</dbReference>
<evidence type="ECO:0008006" key="4">
    <source>
        <dbReference type="Google" id="ProtNLM"/>
    </source>
</evidence>
<feature type="transmembrane region" description="Helical" evidence="1">
    <location>
        <begin position="292"/>
        <end position="311"/>
    </location>
</feature>
<dbReference type="OrthoDB" id="5851694at2759"/>
<feature type="transmembrane region" description="Helical" evidence="1">
    <location>
        <begin position="210"/>
        <end position="229"/>
    </location>
</feature>
<dbReference type="PANTHER" id="PTHR23021:SF82">
    <property type="entry name" value="G PROTEIN-COUPLED RECEPTOR"/>
    <property type="match status" value="1"/>
</dbReference>